<dbReference type="GO" id="GO:0015833">
    <property type="term" value="P:peptide transport"/>
    <property type="evidence" value="ECO:0007669"/>
    <property type="project" value="TreeGrafter"/>
</dbReference>
<dbReference type="GO" id="GO:0043190">
    <property type="term" value="C:ATP-binding cassette (ABC) transporter complex"/>
    <property type="evidence" value="ECO:0007669"/>
    <property type="project" value="InterPro"/>
</dbReference>
<comment type="subcellular location">
    <subcellularLocation>
        <location evidence="1">Cell membrane</location>
        <topology evidence="1">Lipid-anchor</topology>
    </subcellularLocation>
</comment>
<dbReference type="PIRSF" id="PIRSF002741">
    <property type="entry name" value="MppA"/>
    <property type="match status" value="1"/>
</dbReference>
<dbReference type="InterPro" id="IPR023765">
    <property type="entry name" value="SBP_5_CS"/>
</dbReference>
<feature type="chain" id="PRO_5038885882" evidence="5">
    <location>
        <begin position="26"/>
        <end position="510"/>
    </location>
</feature>
<evidence type="ECO:0000256" key="4">
    <source>
        <dbReference type="ARBA" id="ARBA00022729"/>
    </source>
</evidence>
<accession>A0A920C6V7</accession>
<evidence type="ECO:0000256" key="3">
    <source>
        <dbReference type="ARBA" id="ARBA00022448"/>
    </source>
</evidence>
<evidence type="ECO:0000256" key="1">
    <source>
        <dbReference type="ARBA" id="ARBA00004193"/>
    </source>
</evidence>
<comment type="similarity">
    <text evidence="2">Belongs to the bacterial solute-binding protein 5 family.</text>
</comment>
<dbReference type="GO" id="GO:1904680">
    <property type="term" value="F:peptide transmembrane transporter activity"/>
    <property type="evidence" value="ECO:0007669"/>
    <property type="project" value="TreeGrafter"/>
</dbReference>
<dbReference type="Gene3D" id="3.40.190.10">
    <property type="entry name" value="Periplasmic binding protein-like II"/>
    <property type="match status" value="1"/>
</dbReference>
<keyword evidence="3" id="KW-0813">Transport</keyword>
<dbReference type="PANTHER" id="PTHR30290">
    <property type="entry name" value="PERIPLASMIC BINDING COMPONENT OF ABC TRANSPORTER"/>
    <property type="match status" value="1"/>
</dbReference>
<comment type="caution">
    <text evidence="7">The sequence shown here is derived from an EMBL/GenBank/DDBJ whole genome shotgun (WGS) entry which is preliminary data.</text>
</comment>
<gene>
    <name evidence="7" type="ORF">J43TS3_16240</name>
</gene>
<dbReference type="Pfam" id="PF00496">
    <property type="entry name" value="SBP_bac_5"/>
    <property type="match status" value="1"/>
</dbReference>
<organism evidence="7 8">
    <name type="scientific">Ornithinibacillus bavariensis</name>
    <dbReference type="NCBI Taxonomy" id="545502"/>
    <lineage>
        <taxon>Bacteria</taxon>
        <taxon>Bacillati</taxon>
        <taxon>Bacillota</taxon>
        <taxon>Bacilli</taxon>
        <taxon>Bacillales</taxon>
        <taxon>Bacillaceae</taxon>
        <taxon>Ornithinibacillus</taxon>
    </lineage>
</organism>
<dbReference type="PROSITE" id="PS01040">
    <property type="entry name" value="SBP_BACTERIAL_5"/>
    <property type="match status" value="1"/>
</dbReference>
<protein>
    <submittedName>
        <fullName evidence="7">Diguanylate phosphodiesterase</fullName>
    </submittedName>
</protein>
<dbReference type="InterPro" id="IPR039424">
    <property type="entry name" value="SBP_5"/>
</dbReference>
<name>A0A920C6V7_9BACI</name>
<dbReference type="RefSeq" id="WP_212920497.1">
    <property type="nucleotide sequence ID" value="NZ_BORP01000002.1"/>
</dbReference>
<dbReference type="SUPFAM" id="SSF53850">
    <property type="entry name" value="Periplasmic binding protein-like II"/>
    <property type="match status" value="1"/>
</dbReference>
<dbReference type="AlphaFoldDB" id="A0A920C6V7"/>
<feature type="domain" description="Solute-binding protein family 5" evidence="6">
    <location>
        <begin position="82"/>
        <end position="415"/>
    </location>
</feature>
<keyword evidence="8" id="KW-1185">Reference proteome</keyword>
<dbReference type="GO" id="GO:0042597">
    <property type="term" value="C:periplasmic space"/>
    <property type="evidence" value="ECO:0007669"/>
    <property type="project" value="UniProtKB-ARBA"/>
</dbReference>
<dbReference type="EMBL" id="BORP01000002">
    <property type="protein sequence ID" value="GIO27013.1"/>
    <property type="molecule type" value="Genomic_DNA"/>
</dbReference>
<dbReference type="PROSITE" id="PS51257">
    <property type="entry name" value="PROKAR_LIPOPROTEIN"/>
    <property type="match status" value="1"/>
</dbReference>
<dbReference type="InterPro" id="IPR030678">
    <property type="entry name" value="Peptide/Ni-bd"/>
</dbReference>
<dbReference type="Gene3D" id="3.10.105.10">
    <property type="entry name" value="Dipeptide-binding Protein, Domain 3"/>
    <property type="match status" value="1"/>
</dbReference>
<evidence type="ECO:0000256" key="5">
    <source>
        <dbReference type="SAM" id="SignalP"/>
    </source>
</evidence>
<evidence type="ECO:0000259" key="6">
    <source>
        <dbReference type="Pfam" id="PF00496"/>
    </source>
</evidence>
<keyword evidence="4 5" id="KW-0732">Signal</keyword>
<evidence type="ECO:0000313" key="7">
    <source>
        <dbReference type="EMBL" id="GIO27013.1"/>
    </source>
</evidence>
<sequence length="510" mass="57626">MQNVFKKLVPITIFFALFLVISACSTGDSDKNKDGSSSQEINIRVNNDPDFLDPHMAEASITFQMLLNIFDGLMVGDTDGSLKPALAKDYSISDDGLTYTFTIRDNVKFHNGDPLTTEDIMYSFERLMGKGSGKPLTSNFDNIASLEAPDDKTFVITLKEPNSAFLSYLTAQDSAILPKSNDGKHNEEPIGTGPFKYQSYSPQNNLVLVKNKDYWKEGLPYLDKVTFTFQPDDQTALMSLQAGEMDFVSVGAHRVPEVENNFKLEYQNSNATLLVGFNEAREPFNDTRVRQAINYAINKDDIIEAVFSGYATKIGSNMSPAMGAFYEEGLEKMYDHDVEKAKNLLSEAGYPDGFETTISISSHAAMYTDVAQIVVENLKEIGIKAKIEVVEWGIWLDRIYKGRDYDMTIIDFTGKLSPYETIKRYQSEDSGNLVHFSNNEYDELMKNVLLETDENRQIEMYHRAQEILAEEAAAAFIADYQIIWAMNPKMEGYKLYPYFFHDLSEVKLVD</sequence>
<reference evidence="7" key="1">
    <citation type="submission" date="2021-03" db="EMBL/GenBank/DDBJ databases">
        <title>Antimicrobial resistance genes in bacteria isolated from Japanese honey, and their potential for conferring macrolide and lincosamide resistance in the American foulbrood pathogen Paenibacillus larvae.</title>
        <authorList>
            <person name="Okamoto M."/>
            <person name="Kumagai M."/>
            <person name="Kanamori H."/>
            <person name="Takamatsu D."/>
        </authorList>
    </citation>
    <scope>NUCLEOTIDE SEQUENCE</scope>
    <source>
        <strain evidence="7">J43TS3</strain>
    </source>
</reference>
<evidence type="ECO:0000313" key="8">
    <source>
        <dbReference type="Proteomes" id="UP000676917"/>
    </source>
</evidence>
<proteinExistence type="inferred from homology"/>
<dbReference type="PANTHER" id="PTHR30290:SF9">
    <property type="entry name" value="OLIGOPEPTIDE-BINDING PROTEIN APPA"/>
    <property type="match status" value="1"/>
</dbReference>
<feature type="signal peptide" evidence="5">
    <location>
        <begin position="1"/>
        <end position="25"/>
    </location>
</feature>
<evidence type="ECO:0000256" key="2">
    <source>
        <dbReference type="ARBA" id="ARBA00005695"/>
    </source>
</evidence>
<dbReference type="Proteomes" id="UP000676917">
    <property type="component" value="Unassembled WGS sequence"/>
</dbReference>
<dbReference type="InterPro" id="IPR000914">
    <property type="entry name" value="SBP_5_dom"/>
</dbReference>